<gene>
    <name evidence="7" type="ORF">COL8621_03676</name>
</gene>
<evidence type="ECO:0000256" key="4">
    <source>
        <dbReference type="RuleBase" id="RU003834"/>
    </source>
</evidence>
<sequence length="419" mass="43769">MTRLQATYDIESPLGIAHAAAVIAGEQSTGTFIRLAAETDALRDRSAARVEAVEVTATSARPALPCRLKGDSYERGRVTISWPVENFGPSLPNILATVAGNLFELAEVSAIRLLSLDIPDSIAGACPGPQFGISGTRRLMGVETGPMIGTIVKPSVGLSAQETGDLAGDLALAGIDFIKDDELQGNGPACPLEDRAKAVMQALDGAAQKTGRKAMYAFNITDEITDMWRHLEMLEKLGATCAMVSLNSIGLAGLRAVRDRSPLPIHAHRNGWGLVSRSPDIGVAYPAMQKLWRLAGADHLHVNGLASKFTEPDDVVAEAAVSVQAPVSDGAAHQALPVFSSGQTAWQVGPSADVLGNDDFLICAGGGIMSHPGGPADGITSLRQAAEAHRLGLDVTEHAKQRPELAAALATFKGAVTRG</sequence>
<dbReference type="SUPFAM" id="SSF51649">
    <property type="entry name" value="RuBisCo, C-terminal domain"/>
    <property type="match status" value="1"/>
</dbReference>
<keyword evidence="2" id="KW-0479">Metal-binding</keyword>
<dbReference type="Pfam" id="PF00016">
    <property type="entry name" value="RuBisCO_large"/>
    <property type="match status" value="1"/>
</dbReference>
<dbReference type="Gene3D" id="3.20.20.110">
    <property type="entry name" value="Ribulose bisphosphate carboxylase, large subunit, C-terminal domain"/>
    <property type="match status" value="1"/>
</dbReference>
<evidence type="ECO:0000256" key="3">
    <source>
        <dbReference type="ARBA" id="ARBA00022842"/>
    </source>
</evidence>
<protein>
    <submittedName>
        <fullName evidence="7">Ribulose bisphosphate carboxylase-like protein</fullName>
    </submittedName>
</protein>
<dbReference type="GO" id="GO:0015977">
    <property type="term" value="P:carbon fixation"/>
    <property type="evidence" value="ECO:0007669"/>
    <property type="project" value="InterPro"/>
</dbReference>
<proteinExistence type="inferred from homology"/>
<organism evidence="7 8">
    <name type="scientific">Actibacterium lipolyticum</name>
    <dbReference type="NCBI Taxonomy" id="1524263"/>
    <lineage>
        <taxon>Bacteria</taxon>
        <taxon>Pseudomonadati</taxon>
        <taxon>Pseudomonadota</taxon>
        <taxon>Alphaproteobacteria</taxon>
        <taxon>Rhodobacterales</taxon>
        <taxon>Roseobacteraceae</taxon>
        <taxon>Actibacterium</taxon>
    </lineage>
</organism>
<feature type="domain" description="Ribulose bisphosphate carboxylase large subunit ferrodoxin-like N-terminal" evidence="6">
    <location>
        <begin position="14"/>
        <end position="120"/>
    </location>
</feature>
<dbReference type="PANTHER" id="PTHR42704">
    <property type="entry name" value="RIBULOSE BISPHOSPHATE CARBOXYLASE"/>
    <property type="match status" value="1"/>
</dbReference>
<dbReference type="InterPro" id="IPR036376">
    <property type="entry name" value="RuBisCO_lsu_C_sf"/>
</dbReference>
<dbReference type="GO" id="GO:0016984">
    <property type="term" value="F:ribulose-bisphosphate carboxylase activity"/>
    <property type="evidence" value="ECO:0007669"/>
    <property type="project" value="InterPro"/>
</dbReference>
<dbReference type="EMBL" id="FXYE01000004">
    <property type="protein sequence ID" value="SMX51146.1"/>
    <property type="molecule type" value="Genomic_DNA"/>
</dbReference>
<dbReference type="RefSeq" id="WP_093968838.1">
    <property type="nucleotide sequence ID" value="NZ_FXYE01000004.1"/>
</dbReference>
<dbReference type="InterPro" id="IPR000685">
    <property type="entry name" value="RuBisCO_lsu_C"/>
</dbReference>
<dbReference type="SUPFAM" id="SSF54966">
    <property type="entry name" value="RuBisCO, large subunit, small (N-terminal) domain"/>
    <property type="match status" value="1"/>
</dbReference>
<evidence type="ECO:0000313" key="8">
    <source>
        <dbReference type="Proteomes" id="UP000202922"/>
    </source>
</evidence>
<evidence type="ECO:0000259" key="6">
    <source>
        <dbReference type="Pfam" id="PF02788"/>
    </source>
</evidence>
<comment type="similarity">
    <text evidence="4">Belongs to the RuBisCO large chain family.</text>
</comment>
<dbReference type="SFLD" id="SFLDG00301">
    <property type="entry name" value="RuBisCO-like_proteins"/>
    <property type="match status" value="1"/>
</dbReference>
<feature type="domain" description="Ribulose bisphosphate carboxylase large subunit C-terminal" evidence="5">
    <location>
        <begin position="132"/>
        <end position="412"/>
    </location>
</feature>
<comment type="cofactor">
    <cofactor evidence="1">
        <name>Mg(2+)</name>
        <dbReference type="ChEBI" id="CHEBI:18420"/>
    </cofactor>
</comment>
<dbReference type="CDD" id="cd08207">
    <property type="entry name" value="RLP_NonPhot"/>
    <property type="match status" value="1"/>
</dbReference>
<name>A0A238LA18_9RHOB</name>
<evidence type="ECO:0000313" key="7">
    <source>
        <dbReference type="EMBL" id="SMX51146.1"/>
    </source>
</evidence>
<dbReference type="PROSITE" id="PS00157">
    <property type="entry name" value="RUBISCO_LARGE"/>
    <property type="match status" value="1"/>
</dbReference>
<dbReference type="InterPro" id="IPR033966">
    <property type="entry name" value="RuBisCO"/>
</dbReference>
<dbReference type="Proteomes" id="UP000202922">
    <property type="component" value="Unassembled WGS sequence"/>
</dbReference>
<dbReference type="InterPro" id="IPR017443">
    <property type="entry name" value="RuBisCO_lsu_fd_N"/>
</dbReference>
<dbReference type="Pfam" id="PF02788">
    <property type="entry name" value="RuBisCO_large_N"/>
    <property type="match status" value="1"/>
</dbReference>
<keyword evidence="3" id="KW-0460">Magnesium</keyword>
<reference evidence="8" key="1">
    <citation type="submission" date="2017-05" db="EMBL/GenBank/DDBJ databases">
        <authorList>
            <person name="Rodrigo-Torres L."/>
            <person name="Arahal R. D."/>
            <person name="Lucena T."/>
        </authorList>
    </citation>
    <scope>NUCLEOTIDE SEQUENCE [LARGE SCALE GENOMIC DNA]</scope>
    <source>
        <strain evidence="8">CECT 8621</strain>
    </source>
</reference>
<evidence type="ECO:0000256" key="1">
    <source>
        <dbReference type="ARBA" id="ARBA00001946"/>
    </source>
</evidence>
<dbReference type="Gene3D" id="3.30.70.150">
    <property type="entry name" value="RuBisCO large subunit, N-terminal domain"/>
    <property type="match status" value="1"/>
</dbReference>
<accession>A0A238LA18</accession>
<dbReference type="SFLD" id="SFLDS00014">
    <property type="entry name" value="RuBisCO"/>
    <property type="match status" value="1"/>
</dbReference>
<dbReference type="OrthoDB" id="9764279at2"/>
<dbReference type="PANTHER" id="PTHR42704:SF17">
    <property type="entry name" value="RIBULOSE BISPHOSPHATE CARBOXYLASE LARGE CHAIN"/>
    <property type="match status" value="1"/>
</dbReference>
<dbReference type="AlphaFoldDB" id="A0A238LA18"/>
<evidence type="ECO:0000259" key="5">
    <source>
        <dbReference type="Pfam" id="PF00016"/>
    </source>
</evidence>
<keyword evidence="8" id="KW-1185">Reference proteome</keyword>
<dbReference type="GO" id="GO:0000287">
    <property type="term" value="F:magnesium ion binding"/>
    <property type="evidence" value="ECO:0007669"/>
    <property type="project" value="InterPro"/>
</dbReference>
<evidence type="ECO:0000256" key="2">
    <source>
        <dbReference type="ARBA" id="ARBA00022723"/>
    </source>
</evidence>
<dbReference type="InterPro" id="IPR020878">
    <property type="entry name" value="RuBisCo_large_chain_AS"/>
</dbReference>
<dbReference type="InterPro" id="IPR036422">
    <property type="entry name" value="RuBisCO_lsu_N_sf"/>
</dbReference>